<dbReference type="GO" id="GO:0016787">
    <property type="term" value="F:hydrolase activity"/>
    <property type="evidence" value="ECO:0007669"/>
    <property type="project" value="UniProtKB-KW"/>
</dbReference>
<dbReference type="Gene3D" id="2.40.290.10">
    <property type="match status" value="1"/>
</dbReference>
<dbReference type="GO" id="GO:0042162">
    <property type="term" value="F:telomeric DNA binding"/>
    <property type="evidence" value="ECO:0007669"/>
    <property type="project" value="InterPro"/>
</dbReference>
<dbReference type="EC" id="3.6.4.12" evidence="4"/>
<dbReference type="PANTHER" id="PTHR12604">
    <property type="entry name" value="KU AUTOANTIGEN DNA HELICASE"/>
    <property type="match status" value="1"/>
</dbReference>
<dbReference type="AlphaFoldDB" id="A0A5B0PNY7"/>
<dbReference type="InterPro" id="IPR036465">
    <property type="entry name" value="vWFA_dom_sf"/>
</dbReference>
<dbReference type="SUPFAM" id="SSF53300">
    <property type="entry name" value="vWA-like"/>
    <property type="match status" value="1"/>
</dbReference>
<sequence length="675" mass="76245">MSQAAASIWGPDEEIDDEEAYNQDALRKDALIIAIEATESMLAWAPKSREDASTGEPTQFSCCLLETIKVAYKLMRQKIISNPKDSIALMVFNTEVGSVTGTEVWKSCNFLQDLQPVDAPSIKKLKTLIEKCERDPKEVKRLFAPQTENPNEIPQALAACANRFMERCVKLASKRILWITDNTSPLSSSNTEHAQNITASTWRYQDIIEIKVKFQFAFYNVSTPFREGDFYWKLLSTRPKADDKSGSSSNPAESLTSLNMDLNSWSEKLLKDVSTRDNAKRSAFKIPFKIGEGMEIGINGFVLIVEQKRKAPILVDPHTSSNEQVKVVTEYLDADSTAVVEKKDIVNYFPIGDMKEIKTFRRVIFTNEEIEKMRTVGLDKGLTLLGFRPRDELLWAYHVKHAYYIYPNEDTFVGSTRAFSALLHSMAKKNKIGYGLLRSRKNDTPTLVAILPQLEDFDEASNTQMEPPGMHLCVLPWADDLNPPPTVNQLDCLKQDESSNHITELAEKIVRKLRVDYAGNKIHNPALQHHYDFLAAKYLNEKFEPAEDESLPWYPSIKERCGPLIKELIEEIDLDPRAAESVIPESSITKKRRRIEDGEGVDVEVVESAFASGKEKTLTVVLLKEYLIFKKELSIAVKAPLKAELLDMTRKFLAKQQNKSASGSTSTGTSRKKKT</sequence>
<dbReference type="Pfam" id="PF03730">
    <property type="entry name" value="Ku_C"/>
    <property type="match status" value="1"/>
</dbReference>
<keyword evidence="7" id="KW-0547">Nucleotide-binding</keyword>
<dbReference type="InterPro" id="IPR005161">
    <property type="entry name" value="Ku_N"/>
</dbReference>
<proteinExistence type="inferred from homology"/>
<dbReference type="PIRSF" id="PIRSF003033">
    <property type="entry name" value="Ku70"/>
    <property type="match status" value="1"/>
</dbReference>
<dbReference type="GO" id="GO:0000781">
    <property type="term" value="C:chromosome, telomeric region"/>
    <property type="evidence" value="ECO:0007669"/>
    <property type="project" value="UniProtKB-SubCell"/>
</dbReference>
<keyword evidence="14" id="KW-0233">DNA recombination</keyword>
<dbReference type="InterPro" id="IPR006165">
    <property type="entry name" value="Ku70"/>
</dbReference>
<keyword evidence="13" id="KW-0238">DNA-binding</keyword>
<dbReference type="Proteomes" id="UP000325313">
    <property type="component" value="Unassembled WGS sequence"/>
</dbReference>
<evidence type="ECO:0000256" key="12">
    <source>
        <dbReference type="ARBA" id="ARBA00022895"/>
    </source>
</evidence>
<feature type="domain" description="Ku" evidence="19">
    <location>
        <begin position="337"/>
        <end position="492"/>
    </location>
</feature>
<dbReference type="GO" id="GO:0043564">
    <property type="term" value="C:Ku70:Ku80 complex"/>
    <property type="evidence" value="ECO:0007669"/>
    <property type="project" value="InterPro"/>
</dbReference>
<evidence type="ECO:0000256" key="18">
    <source>
        <dbReference type="SAM" id="MobiDB-lite"/>
    </source>
</evidence>
<accession>A0A5B0PNY7</accession>
<dbReference type="GO" id="GO:0003690">
    <property type="term" value="F:double-stranded DNA binding"/>
    <property type="evidence" value="ECO:0007669"/>
    <property type="project" value="TreeGrafter"/>
</dbReference>
<evidence type="ECO:0000256" key="9">
    <source>
        <dbReference type="ARBA" id="ARBA00022801"/>
    </source>
</evidence>
<protein>
    <recommendedName>
        <fullName evidence="5">ATP-dependent DNA helicase II subunit 1</fullName>
        <ecNumber evidence="4">3.6.4.12</ecNumber>
    </recommendedName>
    <alternativeName>
        <fullName evidence="17">ATP-dependent DNA helicase II subunit Ku70</fullName>
    </alternativeName>
</protein>
<dbReference type="GO" id="GO:0006310">
    <property type="term" value="P:DNA recombination"/>
    <property type="evidence" value="ECO:0007669"/>
    <property type="project" value="UniProtKB-KW"/>
</dbReference>
<keyword evidence="11" id="KW-0067">ATP-binding</keyword>
<dbReference type="FunFam" id="2.40.290.10:FF:000001">
    <property type="entry name" value="X-ray repair cross complementing 6"/>
    <property type="match status" value="1"/>
</dbReference>
<dbReference type="GO" id="GO:0003684">
    <property type="term" value="F:damaged DNA binding"/>
    <property type="evidence" value="ECO:0007669"/>
    <property type="project" value="InterPro"/>
</dbReference>
<gene>
    <name evidence="20" type="primary">KU70_3</name>
    <name evidence="20" type="ORF">PGTUg99_028492</name>
</gene>
<evidence type="ECO:0000256" key="3">
    <source>
        <dbReference type="ARBA" id="ARBA00005240"/>
    </source>
</evidence>
<dbReference type="GO" id="GO:0006303">
    <property type="term" value="P:double-strand break repair via nonhomologous end joining"/>
    <property type="evidence" value="ECO:0007669"/>
    <property type="project" value="InterPro"/>
</dbReference>
<evidence type="ECO:0000256" key="13">
    <source>
        <dbReference type="ARBA" id="ARBA00023125"/>
    </source>
</evidence>
<keyword evidence="15" id="KW-0234">DNA repair</keyword>
<dbReference type="Gene3D" id="3.40.50.410">
    <property type="entry name" value="von Willebrand factor, type A domain"/>
    <property type="match status" value="1"/>
</dbReference>
<dbReference type="SUPFAM" id="SSF100939">
    <property type="entry name" value="SPOC domain-like"/>
    <property type="match status" value="1"/>
</dbReference>
<keyword evidence="16" id="KW-0539">Nucleus</keyword>
<dbReference type="Pfam" id="PF02735">
    <property type="entry name" value="Ku"/>
    <property type="match status" value="1"/>
</dbReference>
<keyword evidence="9" id="KW-0378">Hydrolase</keyword>
<keyword evidence="10 20" id="KW-0347">Helicase</keyword>
<evidence type="ECO:0000256" key="7">
    <source>
        <dbReference type="ARBA" id="ARBA00022741"/>
    </source>
</evidence>
<evidence type="ECO:0000259" key="19">
    <source>
        <dbReference type="SMART" id="SM00559"/>
    </source>
</evidence>
<dbReference type="PANTHER" id="PTHR12604:SF2">
    <property type="entry name" value="X-RAY REPAIR CROSS-COMPLEMENTING PROTEIN 6"/>
    <property type="match status" value="1"/>
</dbReference>
<evidence type="ECO:0000256" key="10">
    <source>
        <dbReference type="ARBA" id="ARBA00022806"/>
    </source>
</evidence>
<evidence type="ECO:0000313" key="20">
    <source>
        <dbReference type="EMBL" id="KAA1102340.1"/>
    </source>
</evidence>
<evidence type="ECO:0000256" key="15">
    <source>
        <dbReference type="ARBA" id="ARBA00023204"/>
    </source>
</evidence>
<dbReference type="Gene3D" id="1.10.1600.10">
    <property type="match status" value="1"/>
</dbReference>
<dbReference type="InterPro" id="IPR016194">
    <property type="entry name" value="SPOC-like_C_dom_sf"/>
</dbReference>
<dbReference type="CDD" id="cd00788">
    <property type="entry name" value="KU70"/>
    <property type="match status" value="1"/>
</dbReference>
<dbReference type="InterPro" id="IPR027388">
    <property type="entry name" value="Ku70_bridge/pillars_dom_sf"/>
</dbReference>
<comment type="caution">
    <text evidence="20">The sequence shown here is derived from an EMBL/GenBank/DDBJ whole genome shotgun (WGS) entry which is preliminary data.</text>
</comment>
<evidence type="ECO:0000256" key="5">
    <source>
        <dbReference type="ARBA" id="ARBA00021796"/>
    </source>
</evidence>
<evidence type="ECO:0000256" key="8">
    <source>
        <dbReference type="ARBA" id="ARBA00022763"/>
    </source>
</evidence>
<evidence type="ECO:0000256" key="11">
    <source>
        <dbReference type="ARBA" id="ARBA00022840"/>
    </source>
</evidence>
<comment type="subcellular location">
    <subcellularLocation>
        <location evidence="2">Chromosome</location>
        <location evidence="2">Telomere</location>
    </subcellularLocation>
    <subcellularLocation>
        <location evidence="1">Nucleus</location>
    </subcellularLocation>
</comment>
<evidence type="ECO:0000313" key="21">
    <source>
        <dbReference type="Proteomes" id="UP000325313"/>
    </source>
</evidence>
<dbReference type="InterPro" id="IPR005160">
    <property type="entry name" value="Ku_C"/>
</dbReference>
<name>A0A5B0PNY7_PUCGR</name>
<organism evidence="20 21">
    <name type="scientific">Puccinia graminis f. sp. tritici</name>
    <dbReference type="NCBI Taxonomy" id="56615"/>
    <lineage>
        <taxon>Eukaryota</taxon>
        <taxon>Fungi</taxon>
        <taxon>Dikarya</taxon>
        <taxon>Basidiomycota</taxon>
        <taxon>Pucciniomycotina</taxon>
        <taxon>Pucciniomycetes</taxon>
        <taxon>Pucciniales</taxon>
        <taxon>Pucciniaceae</taxon>
        <taxon>Puccinia</taxon>
    </lineage>
</organism>
<evidence type="ECO:0000256" key="4">
    <source>
        <dbReference type="ARBA" id="ARBA00012551"/>
    </source>
</evidence>
<keyword evidence="8" id="KW-0227">DNA damage</keyword>
<keyword evidence="12" id="KW-0779">Telomere</keyword>
<dbReference type="NCBIfam" id="TIGR00578">
    <property type="entry name" value="ku70"/>
    <property type="match status" value="1"/>
</dbReference>
<evidence type="ECO:0000256" key="14">
    <source>
        <dbReference type="ARBA" id="ARBA00023172"/>
    </source>
</evidence>
<dbReference type="InterPro" id="IPR006164">
    <property type="entry name" value="DNA_bd_Ku70/Ku80"/>
</dbReference>
<evidence type="ECO:0000256" key="6">
    <source>
        <dbReference type="ARBA" id="ARBA00022454"/>
    </source>
</evidence>
<dbReference type="GO" id="GO:0003678">
    <property type="term" value="F:DNA helicase activity"/>
    <property type="evidence" value="ECO:0007669"/>
    <property type="project" value="UniProtKB-EC"/>
</dbReference>
<comment type="similarity">
    <text evidence="3">Belongs to the ku70 family.</text>
</comment>
<dbReference type="Pfam" id="PF03731">
    <property type="entry name" value="Ku_N"/>
    <property type="match status" value="1"/>
</dbReference>
<reference evidence="20 21" key="1">
    <citation type="submission" date="2019-05" db="EMBL/GenBank/DDBJ databases">
        <title>Emergence of the Ug99 lineage of the wheat stem rust pathogen through somatic hybridization.</title>
        <authorList>
            <person name="Li F."/>
            <person name="Upadhyaya N.M."/>
            <person name="Sperschneider J."/>
            <person name="Matny O."/>
            <person name="Nguyen-Phuc H."/>
            <person name="Mago R."/>
            <person name="Raley C."/>
            <person name="Miller M.E."/>
            <person name="Silverstein K.A.T."/>
            <person name="Henningsen E."/>
            <person name="Hirsch C.D."/>
            <person name="Visser B."/>
            <person name="Pretorius Z.A."/>
            <person name="Steffenson B.J."/>
            <person name="Schwessinger B."/>
            <person name="Dodds P.N."/>
            <person name="Figueroa M."/>
        </authorList>
    </citation>
    <scope>NUCLEOTIDE SEQUENCE [LARGE SCALE GENOMIC DNA]</scope>
    <source>
        <strain evidence="20 21">Ug99</strain>
    </source>
</reference>
<keyword evidence="6" id="KW-0158">Chromosome</keyword>
<dbReference type="GO" id="GO:0005524">
    <property type="term" value="F:ATP binding"/>
    <property type="evidence" value="ECO:0007669"/>
    <property type="project" value="UniProtKB-KW"/>
</dbReference>
<dbReference type="Gene3D" id="4.10.970.10">
    <property type="entry name" value="Ku70, bridge and pillars"/>
    <property type="match status" value="1"/>
</dbReference>
<dbReference type="SMART" id="SM00559">
    <property type="entry name" value="Ku78"/>
    <property type="match status" value="1"/>
</dbReference>
<feature type="compositionally biased region" description="Low complexity" evidence="18">
    <location>
        <begin position="659"/>
        <end position="669"/>
    </location>
</feature>
<evidence type="ECO:0000256" key="1">
    <source>
        <dbReference type="ARBA" id="ARBA00004123"/>
    </source>
</evidence>
<evidence type="ECO:0000256" key="16">
    <source>
        <dbReference type="ARBA" id="ARBA00023242"/>
    </source>
</evidence>
<dbReference type="GO" id="GO:0000723">
    <property type="term" value="P:telomere maintenance"/>
    <property type="evidence" value="ECO:0007669"/>
    <property type="project" value="InterPro"/>
</dbReference>
<dbReference type="EMBL" id="VDEP01000338">
    <property type="protein sequence ID" value="KAA1102340.1"/>
    <property type="molecule type" value="Genomic_DNA"/>
</dbReference>
<feature type="region of interest" description="Disordered" evidence="18">
    <location>
        <begin position="655"/>
        <end position="675"/>
    </location>
</feature>
<evidence type="ECO:0000256" key="2">
    <source>
        <dbReference type="ARBA" id="ARBA00004574"/>
    </source>
</evidence>
<dbReference type="InterPro" id="IPR047087">
    <property type="entry name" value="KU70_core_dom"/>
</dbReference>
<evidence type="ECO:0000256" key="17">
    <source>
        <dbReference type="ARBA" id="ARBA00031811"/>
    </source>
</evidence>